<evidence type="ECO:0000313" key="2">
    <source>
        <dbReference type="Proteomes" id="UP000037122"/>
    </source>
</evidence>
<reference evidence="2" key="1">
    <citation type="journal article" date="2015" name="BMC Genomics">
        <title>Draft genome of a commonly misdiagnosed multidrug resistant pathogen Candida auris.</title>
        <authorList>
            <person name="Chatterjee S."/>
            <person name="Alampalli S.V."/>
            <person name="Nageshan R.K."/>
            <person name="Chettiar S.T."/>
            <person name="Joshi S."/>
            <person name="Tatu U.S."/>
        </authorList>
    </citation>
    <scope>NUCLEOTIDE SEQUENCE [LARGE SCALE GENOMIC DNA]</scope>
    <source>
        <strain evidence="2">6684</strain>
    </source>
</reference>
<organism evidence="1 2">
    <name type="scientific">Candidozyma auris</name>
    <name type="common">Yeast</name>
    <name type="synonym">Candida auris</name>
    <dbReference type="NCBI Taxonomy" id="498019"/>
    <lineage>
        <taxon>Eukaryota</taxon>
        <taxon>Fungi</taxon>
        <taxon>Dikarya</taxon>
        <taxon>Ascomycota</taxon>
        <taxon>Saccharomycotina</taxon>
        <taxon>Pichiomycetes</taxon>
        <taxon>Metschnikowiaceae</taxon>
        <taxon>Candidozyma</taxon>
    </lineage>
</organism>
<protein>
    <submittedName>
        <fullName evidence="1">Uncharacterized protein</fullName>
    </submittedName>
</protein>
<dbReference type="Proteomes" id="UP000037122">
    <property type="component" value="Unassembled WGS sequence"/>
</dbReference>
<name>A0A0L0NX07_CANAR</name>
<dbReference type="VEuPathDB" id="FungiDB:QG37_04405"/>
<dbReference type="EMBL" id="LGST01000031">
    <property type="protein sequence ID" value="KND98513.1"/>
    <property type="molecule type" value="Genomic_DNA"/>
</dbReference>
<proteinExistence type="predicted"/>
<dbReference type="AlphaFoldDB" id="A0A0L0NX07"/>
<accession>A0A0L0NX07</accession>
<sequence length="67" mass="7503">MTQLARMAKLRLEEYKRTAFSSRFAVVLNPKFTMAAQNTHTKTNASKDNNLNKNTGCGAVFFLCTTV</sequence>
<comment type="caution">
    <text evidence="1">The sequence shown here is derived from an EMBL/GenBank/DDBJ whole genome shotgun (WGS) entry which is preliminary data.</text>
</comment>
<evidence type="ECO:0000313" key="1">
    <source>
        <dbReference type="EMBL" id="KND98513.1"/>
    </source>
</evidence>
<gene>
    <name evidence="1" type="ORF">QG37_04405</name>
</gene>